<accession>A0A0A9TU67</accession>
<organism evidence="1">
    <name type="scientific">Arundo donax</name>
    <name type="common">Giant reed</name>
    <name type="synonym">Donax arundinaceus</name>
    <dbReference type="NCBI Taxonomy" id="35708"/>
    <lineage>
        <taxon>Eukaryota</taxon>
        <taxon>Viridiplantae</taxon>
        <taxon>Streptophyta</taxon>
        <taxon>Embryophyta</taxon>
        <taxon>Tracheophyta</taxon>
        <taxon>Spermatophyta</taxon>
        <taxon>Magnoliopsida</taxon>
        <taxon>Liliopsida</taxon>
        <taxon>Poales</taxon>
        <taxon>Poaceae</taxon>
        <taxon>PACMAD clade</taxon>
        <taxon>Arundinoideae</taxon>
        <taxon>Arundineae</taxon>
        <taxon>Arundo</taxon>
    </lineage>
</organism>
<dbReference type="EMBL" id="GBRH01281476">
    <property type="protein sequence ID" value="JAD16419.1"/>
    <property type="molecule type" value="Transcribed_RNA"/>
</dbReference>
<evidence type="ECO:0000313" key="1">
    <source>
        <dbReference type="EMBL" id="JAD16419.1"/>
    </source>
</evidence>
<sequence>MILTTCSKQNTFPYEYNSITN</sequence>
<reference evidence="1" key="2">
    <citation type="journal article" date="2015" name="Data Brief">
        <title>Shoot transcriptome of the giant reed, Arundo donax.</title>
        <authorList>
            <person name="Barrero R.A."/>
            <person name="Guerrero F.D."/>
            <person name="Moolhuijzen P."/>
            <person name="Goolsby J.A."/>
            <person name="Tidwell J."/>
            <person name="Bellgard S.E."/>
            <person name="Bellgard M.I."/>
        </authorList>
    </citation>
    <scope>NUCLEOTIDE SEQUENCE</scope>
    <source>
        <tissue evidence="1">Shoot tissue taken approximately 20 cm above the soil surface</tissue>
    </source>
</reference>
<name>A0A0A9TU67_ARUDO</name>
<reference evidence="1" key="1">
    <citation type="submission" date="2014-09" db="EMBL/GenBank/DDBJ databases">
        <authorList>
            <person name="Magalhaes I.L.F."/>
            <person name="Oliveira U."/>
            <person name="Santos F.R."/>
            <person name="Vidigal T.H.D.A."/>
            <person name="Brescovit A.D."/>
            <person name="Santos A.J."/>
        </authorList>
    </citation>
    <scope>NUCLEOTIDE SEQUENCE</scope>
    <source>
        <tissue evidence="1">Shoot tissue taken approximately 20 cm above the soil surface</tissue>
    </source>
</reference>
<proteinExistence type="predicted"/>
<protein>
    <submittedName>
        <fullName evidence="1">Uncharacterized protein</fullName>
    </submittedName>
</protein>
<dbReference type="AlphaFoldDB" id="A0A0A9TU67"/>